<dbReference type="EMBL" id="KZ308354">
    <property type="protein sequence ID" value="KAG8227990.1"/>
    <property type="molecule type" value="Genomic_DNA"/>
</dbReference>
<evidence type="ECO:0000256" key="1">
    <source>
        <dbReference type="SAM" id="MobiDB-lite"/>
    </source>
</evidence>
<protein>
    <submittedName>
        <fullName evidence="2">Uncharacterized protein</fullName>
    </submittedName>
</protein>
<dbReference type="AlphaFoldDB" id="A0A8K0NXE2"/>
<feature type="region of interest" description="Disordered" evidence="1">
    <location>
        <begin position="1"/>
        <end position="111"/>
    </location>
</feature>
<proteinExistence type="predicted"/>
<evidence type="ECO:0000313" key="2">
    <source>
        <dbReference type="EMBL" id="KAG8227990.1"/>
    </source>
</evidence>
<dbReference type="Proteomes" id="UP000792457">
    <property type="component" value="Unassembled WGS sequence"/>
</dbReference>
<sequence length="217" mass="24961">MECQGRSKQDEKRETFASSEERKEEVTRMKMYAYKCVSNARGSSAAGAGNEERDGESKEWTNVEGHWRPVQEKRERENGQGTNNGKKDVRGHSIFSGRNEKKGLIHPKKSKQWTEENMKRAIMAVRNKKMDRGSKYLEFQNRDLNKLVSTKLGRKPILDSELEQSLFKYCLDVEARFYGLTKKDVKKMAFHLAEKILFDILSTKGILQQDGSSSTLS</sequence>
<gene>
    <name evidence="2" type="ORF">J437_LFUL007204</name>
</gene>
<evidence type="ECO:0000313" key="3">
    <source>
        <dbReference type="Proteomes" id="UP000792457"/>
    </source>
</evidence>
<comment type="caution">
    <text evidence="2">The sequence shown here is derived from an EMBL/GenBank/DDBJ whole genome shotgun (WGS) entry which is preliminary data.</text>
</comment>
<keyword evidence="3" id="KW-1185">Reference proteome</keyword>
<feature type="compositionally biased region" description="Basic and acidic residues" evidence="1">
    <location>
        <begin position="50"/>
        <end position="78"/>
    </location>
</feature>
<reference evidence="2" key="1">
    <citation type="submission" date="2013-04" db="EMBL/GenBank/DDBJ databases">
        <authorList>
            <person name="Qu J."/>
            <person name="Murali S.C."/>
            <person name="Bandaranaike D."/>
            <person name="Bellair M."/>
            <person name="Blankenburg K."/>
            <person name="Chao H."/>
            <person name="Dinh H."/>
            <person name="Doddapaneni H."/>
            <person name="Downs B."/>
            <person name="Dugan-Rocha S."/>
            <person name="Elkadiri S."/>
            <person name="Gnanaolivu R.D."/>
            <person name="Hernandez B."/>
            <person name="Javaid M."/>
            <person name="Jayaseelan J.C."/>
            <person name="Lee S."/>
            <person name="Li M."/>
            <person name="Ming W."/>
            <person name="Munidasa M."/>
            <person name="Muniz J."/>
            <person name="Nguyen L."/>
            <person name="Ongeri F."/>
            <person name="Osuji N."/>
            <person name="Pu L.-L."/>
            <person name="Puazo M."/>
            <person name="Qu C."/>
            <person name="Quiroz J."/>
            <person name="Raj R."/>
            <person name="Weissenberger G."/>
            <person name="Xin Y."/>
            <person name="Zou X."/>
            <person name="Han Y."/>
            <person name="Richards S."/>
            <person name="Worley K."/>
            <person name="Muzny D."/>
            <person name="Gibbs R."/>
        </authorList>
    </citation>
    <scope>NUCLEOTIDE SEQUENCE</scope>
    <source>
        <strain evidence="2">Sampled in the wild</strain>
    </source>
</reference>
<reference evidence="2" key="2">
    <citation type="submission" date="2017-10" db="EMBL/GenBank/DDBJ databases">
        <title>Ladona fulva Genome sequencing and assembly.</title>
        <authorList>
            <person name="Murali S."/>
            <person name="Richards S."/>
            <person name="Bandaranaike D."/>
            <person name="Bellair M."/>
            <person name="Blankenburg K."/>
            <person name="Chao H."/>
            <person name="Dinh H."/>
            <person name="Doddapaneni H."/>
            <person name="Dugan-Rocha S."/>
            <person name="Elkadiri S."/>
            <person name="Gnanaolivu R."/>
            <person name="Hernandez B."/>
            <person name="Skinner E."/>
            <person name="Javaid M."/>
            <person name="Lee S."/>
            <person name="Li M."/>
            <person name="Ming W."/>
            <person name="Munidasa M."/>
            <person name="Muniz J."/>
            <person name="Nguyen L."/>
            <person name="Hughes D."/>
            <person name="Osuji N."/>
            <person name="Pu L.-L."/>
            <person name="Puazo M."/>
            <person name="Qu C."/>
            <person name="Quiroz J."/>
            <person name="Raj R."/>
            <person name="Weissenberger G."/>
            <person name="Xin Y."/>
            <person name="Zou X."/>
            <person name="Han Y."/>
            <person name="Worley K."/>
            <person name="Muzny D."/>
            <person name="Gibbs R."/>
        </authorList>
    </citation>
    <scope>NUCLEOTIDE SEQUENCE</scope>
    <source>
        <strain evidence="2">Sampled in the wild</strain>
    </source>
</reference>
<feature type="compositionally biased region" description="Low complexity" evidence="1">
    <location>
        <begin position="38"/>
        <end position="49"/>
    </location>
</feature>
<feature type="compositionally biased region" description="Basic and acidic residues" evidence="1">
    <location>
        <begin position="1"/>
        <end position="28"/>
    </location>
</feature>
<organism evidence="2 3">
    <name type="scientific">Ladona fulva</name>
    <name type="common">Scarce chaser dragonfly</name>
    <name type="synonym">Libellula fulva</name>
    <dbReference type="NCBI Taxonomy" id="123851"/>
    <lineage>
        <taxon>Eukaryota</taxon>
        <taxon>Metazoa</taxon>
        <taxon>Ecdysozoa</taxon>
        <taxon>Arthropoda</taxon>
        <taxon>Hexapoda</taxon>
        <taxon>Insecta</taxon>
        <taxon>Pterygota</taxon>
        <taxon>Palaeoptera</taxon>
        <taxon>Odonata</taxon>
        <taxon>Epiprocta</taxon>
        <taxon>Anisoptera</taxon>
        <taxon>Libelluloidea</taxon>
        <taxon>Libellulidae</taxon>
        <taxon>Ladona</taxon>
    </lineage>
</organism>
<name>A0A8K0NXE2_LADFU</name>
<dbReference type="OrthoDB" id="8036680at2759"/>
<accession>A0A8K0NXE2</accession>